<gene>
    <name evidence="5" type="primary">LOC120037124</name>
</gene>
<accession>A0A8U0U3N1</accession>
<dbReference type="GeneID" id="120037124"/>
<evidence type="ECO:0000313" key="4">
    <source>
        <dbReference type="Proteomes" id="UP000808372"/>
    </source>
</evidence>
<dbReference type="CDD" id="cd01644">
    <property type="entry name" value="RT_pepA17"/>
    <property type="match status" value="1"/>
</dbReference>
<dbReference type="InterPro" id="IPR041588">
    <property type="entry name" value="Integrase_H2C2"/>
</dbReference>
<feature type="non-terminal residue" evidence="5">
    <location>
        <position position="1698"/>
    </location>
</feature>
<dbReference type="PANTHER" id="PTHR22955:SF67">
    <property type="entry name" value="ASPARTIC PUTATIVE DOMAIN-CONTAINING PROTEIN-RELATED"/>
    <property type="match status" value="1"/>
</dbReference>
<dbReference type="InterPro" id="IPR005312">
    <property type="entry name" value="DUF1759"/>
</dbReference>
<dbReference type="Pfam" id="PF03564">
    <property type="entry name" value="DUF1759"/>
    <property type="match status" value="1"/>
</dbReference>
<dbReference type="Gene3D" id="3.10.10.10">
    <property type="entry name" value="HIV Type 1 Reverse Transcriptase, subunit A, domain 1"/>
    <property type="match status" value="1"/>
</dbReference>
<sequence>MSEEELRDNFRKLTAEVGKVLEANDDVEGQCIEENSDAEELSEQQKSDLVKTANECEKKLQELKDLIQKTLWANFGEYELTQAITTAESQAENVGAVDPSKNPDAYLFMIGQLEKLVKAAKEVHKHWKCWAPPAEQQHFQSRIKDLETILPNLTIRQADFTGAHRGETSRLSTTSNSSVATPAIKLKPAALPKFSGIRREFHRWKKDWEALQMQGEPTGSREVKKFQLLDSVDEKTIRDLHLTTYTTAEEVFRVLENRFGNKTTIALEIVEELQRLQAVKGNQPRRIVELIQSVEKALVDLNELGKTGAIKNPLVTRTIENKLPDGLKKEWLLHVAGKGDEAEEDKRFDYLHKFLQGQEAIYEKLDQLREEEPKPKSEPRQARTRTSTQLSDQAQGCVVCGDCKHKKRLYFCQKFRTLKLSEKRDAVRKLGACKRCLEIHKEGDYCKSEFLCRRPDCIEQRAAEHHYYLCPRTGTSKGNVVQRSNNSKVGGDTRERYTQAQEEFIKSLSPKLAEKCCNAFCNTIARTSLVSNQPSLLAENGIVEWPVIMMLLEVTANAGQKVGTLIDLASDTNYITHDAADRLNLRSEAITLVVHGVGGMKVQVTTKRYLLKIRVRTEQGNVRSHQLLCYGLDSIAEIHKHVTAKRLQKFFPDVPQNELVRPRQIQLLISHKEGRLVPQKIRTVGDLVLWDGPLGKTIAGTHPGLFEEATVTAHQSRAHFARSMRTAALMYEEHICAKPTIKSSYSAISTRDFIEWWRWDSIGAPCTPKCGGCRCGSCQLGGKEMTLAEERELEVVKGGLTYVGADDHSDSPHWHARYPWLIDPSTLPNNIKAVEATFLRTERQLAKEPQWKKAYGAQVHEMVDRRAARKLTKEDLTNWNGPVWYISHLIAPNPHSVTTPVRLVWNSSQKYKGQSLNDLLMKGPDVLNPIRAVLLKFRQGSYAALGDVRKMYNSVWLEEREVHLHRFLWRDSEGDELEQYAITRVNIGDKPAGCIAQLAMRETANLPQFSHLTDECQVLHEHSYVDDILTSHNCREKLEVITKNVELILKAGGFALKPWVFSGQNKGEREKASPNIVVLPNQLKEEDNKALGLGYIVDEDMLHVMVRVNFSRRKKKMRLGQDLLLEEVRAQTPDPLTRRELLSQVAGLYDPVGLTTPSKQRGAILVRRAFQEAKSKCSIVKDTWDLPLSDELRKDAIGIFEEYVQLSKVMFPRALTPPKATTEPVAVTFSDGSESSYGAVLYLRWNCNKQLTIRLVESKAKLTPLDQKGDAVKAELCGAVFASRLKKYFEQHTQIQIKRWYHLLDSQTVLGAIQRESYGFQTFFANRIGEIQESTRLQDWWWIPGPLNIADIITRGAGPKELDAHSEWQQGPEFLYLPESEWPIMSSKDVSVTARESINNIQKKSFVAALTRAQAKRSLPSLVGRFPAGAAVLNLVDERRFSSLKCLIKTVAFIWRAAKKFRSATKSIETPKWEAIPTKGVITATERQEAIRDIYLAAQEGVTFPTTTTDHLVVYREPESGLLVCGGRIHGFREDGAAVPLLPLNAWVSTLLAREAHDEGHEGVAATLLKMRRKAWVIQGRKFSQKVVDNCLFCKKSRARSCMASRAIHADLVNTMSTGSFLMAYQRLSYSELQTTLQLAANLANECPIDARVQSHEESVQYVSPNTLLLGRASPSGEIRTFDFANYPYKRLREMQNQ</sequence>
<dbReference type="InterPro" id="IPR043502">
    <property type="entry name" value="DNA/RNA_pol_sf"/>
</dbReference>
<evidence type="ECO:0000256" key="2">
    <source>
        <dbReference type="SAM" id="MobiDB-lite"/>
    </source>
</evidence>
<dbReference type="InterPro" id="IPR043128">
    <property type="entry name" value="Rev_trsase/Diguanyl_cyclase"/>
</dbReference>
<dbReference type="Pfam" id="PF05380">
    <property type="entry name" value="Peptidase_A17"/>
    <property type="match status" value="1"/>
</dbReference>
<dbReference type="RefSeq" id="XP_038839229.1">
    <property type="nucleotide sequence ID" value="XM_038983301.1"/>
</dbReference>
<proteinExistence type="predicted"/>
<dbReference type="InterPro" id="IPR008042">
    <property type="entry name" value="Retrotrans_Pao"/>
</dbReference>
<evidence type="ECO:0000313" key="5">
    <source>
        <dbReference type="RefSeq" id="XP_038839229.1"/>
    </source>
</evidence>
<name>A0A8U0U3N1_SALNM</name>
<evidence type="ECO:0000256" key="1">
    <source>
        <dbReference type="SAM" id="Coils"/>
    </source>
</evidence>
<feature type="compositionally biased region" description="Basic and acidic residues" evidence="2">
    <location>
        <begin position="368"/>
        <end position="381"/>
    </location>
</feature>
<feature type="domain" description="Integrase zinc-binding" evidence="3">
    <location>
        <begin position="1552"/>
        <end position="1599"/>
    </location>
</feature>
<dbReference type="Pfam" id="PF17921">
    <property type="entry name" value="Integrase_H2C2"/>
    <property type="match status" value="1"/>
</dbReference>
<dbReference type="Gene3D" id="3.30.70.270">
    <property type="match status" value="1"/>
</dbReference>
<dbReference type="Proteomes" id="UP000808372">
    <property type="component" value="Unplaced"/>
</dbReference>
<reference evidence="5" key="1">
    <citation type="submission" date="2025-08" db="UniProtKB">
        <authorList>
            <consortium name="RefSeq"/>
        </authorList>
    </citation>
    <scope>IDENTIFICATION</scope>
    <source>
        <tissue evidence="5">White muscle</tissue>
    </source>
</reference>
<feature type="coiled-coil region" evidence="1">
    <location>
        <begin position="24"/>
        <end position="69"/>
    </location>
</feature>
<keyword evidence="4" id="KW-1185">Reference proteome</keyword>
<feature type="region of interest" description="Disordered" evidence="2">
    <location>
        <begin position="368"/>
        <end position="388"/>
    </location>
</feature>
<organism evidence="4 5">
    <name type="scientific">Salvelinus namaycush</name>
    <name type="common">Lake trout</name>
    <name type="synonym">Salmo namaycush</name>
    <dbReference type="NCBI Taxonomy" id="8040"/>
    <lineage>
        <taxon>Eukaryota</taxon>
        <taxon>Metazoa</taxon>
        <taxon>Chordata</taxon>
        <taxon>Craniata</taxon>
        <taxon>Vertebrata</taxon>
        <taxon>Euteleostomi</taxon>
        <taxon>Actinopterygii</taxon>
        <taxon>Neopterygii</taxon>
        <taxon>Teleostei</taxon>
        <taxon>Protacanthopterygii</taxon>
        <taxon>Salmoniformes</taxon>
        <taxon>Salmonidae</taxon>
        <taxon>Salmoninae</taxon>
        <taxon>Salvelinus</taxon>
    </lineage>
</organism>
<dbReference type="KEGG" id="snh:120037124"/>
<dbReference type="PANTHER" id="PTHR22955">
    <property type="entry name" value="RETROTRANSPOSON"/>
    <property type="match status" value="1"/>
</dbReference>
<keyword evidence="1" id="KW-0175">Coiled coil</keyword>
<evidence type="ECO:0000259" key="3">
    <source>
        <dbReference type="Pfam" id="PF17921"/>
    </source>
</evidence>
<dbReference type="SUPFAM" id="SSF56672">
    <property type="entry name" value="DNA/RNA polymerases"/>
    <property type="match status" value="1"/>
</dbReference>
<protein>
    <submittedName>
        <fullName evidence="5">Uncharacterized protein LOC120037124</fullName>
    </submittedName>
</protein>